<dbReference type="InterPro" id="IPR015889">
    <property type="entry name" value="Intradiol_dOase_core"/>
</dbReference>
<dbReference type="InterPro" id="IPR012785">
    <property type="entry name" value="Protocat_dOase_b"/>
</dbReference>
<comment type="similarity">
    <text evidence="1">Belongs to the intradiol ring-cleavage dioxygenase family.</text>
</comment>
<gene>
    <name evidence="6" type="ORF">C8P66_12721</name>
</gene>
<keyword evidence="7" id="KW-1185">Reference proteome</keyword>
<comment type="caution">
    <text evidence="6">The sequence shown here is derived from an EMBL/GenBank/DDBJ whole genome shotgun (WGS) entry which is preliminary data.</text>
</comment>
<protein>
    <submittedName>
        <fullName evidence="6">Protocatechuate 3,4-dioxygenase beta subunit</fullName>
    </submittedName>
</protein>
<dbReference type="PANTHER" id="PTHR33711:SF10">
    <property type="entry name" value="INTRADIOL RING-CLEAVAGE DIOXYGENASES DOMAIN-CONTAINING PROTEIN"/>
    <property type="match status" value="1"/>
</dbReference>
<dbReference type="RefSeq" id="WP_111399931.1">
    <property type="nucleotide sequence ID" value="NZ_QKYU01000027.1"/>
</dbReference>
<dbReference type="InterPro" id="IPR024756">
    <property type="entry name" value="PCDO_beta_N"/>
</dbReference>
<evidence type="ECO:0000256" key="1">
    <source>
        <dbReference type="ARBA" id="ARBA00007825"/>
    </source>
</evidence>
<dbReference type="PANTHER" id="PTHR33711">
    <property type="entry name" value="DIOXYGENASE, PUTATIVE (AFU_ORTHOLOGUE AFUA_2G02910)-RELATED"/>
    <property type="match status" value="1"/>
</dbReference>
<name>A0A2W7I0H1_9PROT</name>
<dbReference type="Proteomes" id="UP000249688">
    <property type="component" value="Unassembled WGS sequence"/>
</dbReference>
<dbReference type="InterPro" id="IPR050770">
    <property type="entry name" value="Intradiol_RC_Dioxygenase"/>
</dbReference>
<sequence length="244" mass="26924">MPDTQPPAYRRPAPATQPAYDSPAYGSTHLRHPKAPLLRMPHTLSEVTGPRMSQGAYPAEADMTRLPNGRVVMGERIIIGGRVLDEDGRPVPGAMLEVWQANAAGRYNHPRDTHDVPLDPDFTGRARVFADAEGRYSLTTIRPGAYPWRNHHNAWRPVHVHFSLFGAGFAQRLITQMYFPGDPLLALDPVFQATPDAAARDRLVAKFDLGLTVPEHALGYRFDIVLRGAAATPFEDAGHDDEGH</sequence>
<dbReference type="PROSITE" id="PS00083">
    <property type="entry name" value="INTRADIOL_DIOXYGENAS"/>
    <property type="match status" value="1"/>
</dbReference>
<reference evidence="6 7" key="1">
    <citation type="submission" date="2018-06" db="EMBL/GenBank/DDBJ databases">
        <title>Genomic Encyclopedia of Archaeal and Bacterial Type Strains, Phase II (KMG-II): from individual species to whole genera.</title>
        <authorList>
            <person name="Goeker M."/>
        </authorList>
    </citation>
    <scope>NUCLEOTIDE SEQUENCE [LARGE SCALE GENOMIC DNA]</scope>
    <source>
        <strain evidence="6 7">DSM 24525</strain>
    </source>
</reference>
<dbReference type="SUPFAM" id="SSF49482">
    <property type="entry name" value="Aromatic compound dioxygenase"/>
    <property type="match status" value="1"/>
</dbReference>
<evidence type="ECO:0000256" key="2">
    <source>
        <dbReference type="ARBA" id="ARBA00022964"/>
    </source>
</evidence>
<evidence type="ECO:0000313" key="7">
    <source>
        <dbReference type="Proteomes" id="UP000249688"/>
    </source>
</evidence>
<dbReference type="Pfam" id="PF12391">
    <property type="entry name" value="PCDO_beta_N"/>
    <property type="match status" value="1"/>
</dbReference>
<feature type="domain" description="Intradiol ring-cleavage dioxygenases" evidence="5">
    <location>
        <begin position="79"/>
        <end position="107"/>
    </location>
</feature>
<dbReference type="GO" id="GO:0018578">
    <property type="term" value="F:protocatechuate 3,4-dioxygenase activity"/>
    <property type="evidence" value="ECO:0007669"/>
    <property type="project" value="InterPro"/>
</dbReference>
<evidence type="ECO:0000256" key="3">
    <source>
        <dbReference type="ARBA" id="ARBA00023002"/>
    </source>
</evidence>
<dbReference type="GO" id="GO:0008199">
    <property type="term" value="F:ferric iron binding"/>
    <property type="evidence" value="ECO:0007669"/>
    <property type="project" value="InterPro"/>
</dbReference>
<dbReference type="AlphaFoldDB" id="A0A2W7I0H1"/>
<keyword evidence="3" id="KW-0560">Oxidoreductase</keyword>
<proteinExistence type="inferred from homology"/>
<dbReference type="Pfam" id="PF00775">
    <property type="entry name" value="Dioxygenase_C"/>
    <property type="match status" value="1"/>
</dbReference>
<organism evidence="6 7">
    <name type="scientific">Humitalea rosea</name>
    <dbReference type="NCBI Taxonomy" id="990373"/>
    <lineage>
        <taxon>Bacteria</taxon>
        <taxon>Pseudomonadati</taxon>
        <taxon>Pseudomonadota</taxon>
        <taxon>Alphaproteobacteria</taxon>
        <taxon>Acetobacterales</taxon>
        <taxon>Roseomonadaceae</taxon>
        <taxon>Humitalea</taxon>
    </lineage>
</organism>
<keyword evidence="2 6" id="KW-0223">Dioxygenase</keyword>
<dbReference type="NCBIfam" id="TIGR02422">
    <property type="entry name" value="protocat_beta"/>
    <property type="match status" value="1"/>
</dbReference>
<evidence type="ECO:0000313" key="6">
    <source>
        <dbReference type="EMBL" id="PZW39818.1"/>
    </source>
</evidence>
<evidence type="ECO:0000259" key="5">
    <source>
        <dbReference type="PROSITE" id="PS00083"/>
    </source>
</evidence>
<accession>A0A2W7I0H1</accession>
<dbReference type="GO" id="GO:0019619">
    <property type="term" value="P:3,4-dihydroxybenzoate catabolic process"/>
    <property type="evidence" value="ECO:0007669"/>
    <property type="project" value="InterPro"/>
</dbReference>
<evidence type="ECO:0000256" key="4">
    <source>
        <dbReference type="SAM" id="MobiDB-lite"/>
    </source>
</evidence>
<feature type="region of interest" description="Disordered" evidence="4">
    <location>
        <begin position="1"/>
        <end position="30"/>
    </location>
</feature>
<dbReference type="OrthoDB" id="9805815at2"/>
<dbReference type="InterPro" id="IPR000627">
    <property type="entry name" value="Intradiol_dOase_C"/>
</dbReference>
<dbReference type="Gene3D" id="2.60.130.10">
    <property type="entry name" value="Aromatic compound dioxygenase"/>
    <property type="match status" value="1"/>
</dbReference>
<dbReference type="EMBL" id="QKYU01000027">
    <property type="protein sequence ID" value="PZW39818.1"/>
    <property type="molecule type" value="Genomic_DNA"/>
</dbReference>